<dbReference type="Pfam" id="PF12110">
    <property type="entry name" value="Nup96"/>
    <property type="match status" value="1"/>
</dbReference>
<keyword evidence="3" id="KW-0813">Transport</keyword>
<dbReference type="Proteomes" id="UP001172101">
    <property type="component" value="Unassembled WGS sequence"/>
</dbReference>
<evidence type="ECO:0000259" key="12">
    <source>
        <dbReference type="PROSITE" id="PS51434"/>
    </source>
</evidence>
<evidence type="ECO:0000256" key="4">
    <source>
        <dbReference type="ARBA" id="ARBA00022737"/>
    </source>
</evidence>
<dbReference type="Gene3D" id="1.25.40.690">
    <property type="match status" value="1"/>
</dbReference>
<evidence type="ECO:0000313" key="13">
    <source>
        <dbReference type="EMBL" id="KAK0709531.1"/>
    </source>
</evidence>
<dbReference type="Gene3D" id="3.30.1610.10">
    <property type="entry name" value="Peptidase S59, nucleoporin"/>
    <property type="match status" value="1"/>
</dbReference>
<comment type="subcellular location">
    <subcellularLocation>
        <location evidence="1">Nucleus</location>
        <location evidence="1">Nuclear pore complex</location>
    </subcellularLocation>
</comment>
<dbReference type="EMBL" id="JAUIRO010000006">
    <property type="protein sequence ID" value="KAK0709531.1"/>
    <property type="molecule type" value="Genomic_DNA"/>
</dbReference>
<feature type="region of interest" description="Disordered" evidence="11">
    <location>
        <begin position="805"/>
        <end position="877"/>
    </location>
</feature>
<dbReference type="GO" id="GO:0044614">
    <property type="term" value="C:nuclear pore cytoplasmic filaments"/>
    <property type="evidence" value="ECO:0007669"/>
    <property type="project" value="TreeGrafter"/>
</dbReference>
<feature type="compositionally biased region" description="Low complexity" evidence="11">
    <location>
        <begin position="815"/>
        <end position="825"/>
    </location>
</feature>
<reference evidence="13" key="1">
    <citation type="submission" date="2023-06" db="EMBL/GenBank/DDBJ databases">
        <title>Genome-scale phylogeny and comparative genomics of the fungal order Sordariales.</title>
        <authorList>
            <consortium name="Lawrence Berkeley National Laboratory"/>
            <person name="Hensen N."/>
            <person name="Bonometti L."/>
            <person name="Westerberg I."/>
            <person name="Brannstrom I.O."/>
            <person name="Guillou S."/>
            <person name="Cros-Aarteil S."/>
            <person name="Calhoun S."/>
            <person name="Haridas S."/>
            <person name="Kuo A."/>
            <person name="Mondo S."/>
            <person name="Pangilinan J."/>
            <person name="Riley R."/>
            <person name="LaButti K."/>
            <person name="Andreopoulos B."/>
            <person name="Lipzen A."/>
            <person name="Chen C."/>
            <person name="Yanf M."/>
            <person name="Daum C."/>
            <person name="Ng V."/>
            <person name="Clum A."/>
            <person name="Steindorff A."/>
            <person name="Ohm R."/>
            <person name="Martin F."/>
            <person name="Silar P."/>
            <person name="Natvig D."/>
            <person name="Lalanne C."/>
            <person name="Gautier V."/>
            <person name="Ament-velasquez S.L."/>
            <person name="Kruys A."/>
            <person name="Hutchinson M.I."/>
            <person name="Powell A.J."/>
            <person name="Barry K."/>
            <person name="Miller A.N."/>
            <person name="Grigoriev I.V."/>
            <person name="Debuchy R."/>
            <person name="Gladieux P."/>
            <person name="Thoren M.H."/>
            <person name="Johannesson H."/>
        </authorList>
    </citation>
    <scope>NUCLEOTIDE SEQUENCE</scope>
    <source>
        <strain evidence="13">SMH2392-1A</strain>
    </source>
</reference>
<dbReference type="Pfam" id="PF04096">
    <property type="entry name" value="Nucleoporin2"/>
    <property type="match status" value="1"/>
</dbReference>
<dbReference type="InterPro" id="IPR036903">
    <property type="entry name" value="Nup98_auto-Pept-S59_dom_sf"/>
</dbReference>
<evidence type="ECO:0000256" key="2">
    <source>
        <dbReference type="ARBA" id="ARBA00008926"/>
    </source>
</evidence>
<evidence type="ECO:0000313" key="14">
    <source>
        <dbReference type="Proteomes" id="UP001172101"/>
    </source>
</evidence>
<dbReference type="RefSeq" id="XP_060292835.1">
    <property type="nucleotide sequence ID" value="XM_060445858.1"/>
</dbReference>
<dbReference type="GO" id="GO:0003723">
    <property type="term" value="F:RNA binding"/>
    <property type="evidence" value="ECO:0007669"/>
    <property type="project" value="TreeGrafter"/>
</dbReference>
<dbReference type="PANTHER" id="PTHR23198:SF6">
    <property type="entry name" value="NUCLEAR PORE COMPLEX PROTEIN NUP98-NUP96"/>
    <property type="match status" value="1"/>
</dbReference>
<feature type="compositionally biased region" description="Polar residues" evidence="11">
    <location>
        <begin position="558"/>
        <end position="595"/>
    </location>
</feature>
<feature type="region of interest" description="Disordered" evidence="11">
    <location>
        <begin position="1245"/>
        <end position="1267"/>
    </location>
</feature>
<feature type="compositionally biased region" description="Low complexity" evidence="11">
    <location>
        <begin position="616"/>
        <end position="625"/>
    </location>
</feature>
<dbReference type="GO" id="GO:0034398">
    <property type="term" value="P:telomere tethering at nuclear periphery"/>
    <property type="evidence" value="ECO:0007669"/>
    <property type="project" value="TreeGrafter"/>
</dbReference>
<keyword evidence="7" id="KW-0653">Protein transport</keyword>
<feature type="region of interest" description="Disordered" evidence="11">
    <location>
        <begin position="1046"/>
        <end position="1095"/>
    </location>
</feature>
<evidence type="ECO:0000256" key="5">
    <source>
        <dbReference type="ARBA" id="ARBA00022813"/>
    </source>
</evidence>
<keyword evidence="10" id="KW-0539">Nucleus</keyword>
<evidence type="ECO:0000256" key="9">
    <source>
        <dbReference type="ARBA" id="ARBA00023132"/>
    </source>
</evidence>
<gene>
    <name evidence="13" type="ORF">B0T26DRAFT_754719</name>
</gene>
<evidence type="ECO:0000256" key="11">
    <source>
        <dbReference type="SAM" id="MobiDB-lite"/>
    </source>
</evidence>
<evidence type="ECO:0000256" key="8">
    <source>
        <dbReference type="ARBA" id="ARBA00023010"/>
    </source>
</evidence>
<feature type="region of interest" description="Disordered" evidence="11">
    <location>
        <begin position="1310"/>
        <end position="1329"/>
    </location>
</feature>
<feature type="compositionally biased region" description="Polar residues" evidence="11">
    <location>
        <begin position="834"/>
        <end position="867"/>
    </location>
</feature>
<keyword evidence="9" id="KW-0906">Nuclear pore complex</keyword>
<keyword evidence="5" id="KW-0068">Autocatalytic cleavage</keyword>
<feature type="compositionally biased region" description="Low complexity" evidence="11">
    <location>
        <begin position="435"/>
        <end position="450"/>
    </location>
</feature>
<dbReference type="GO" id="GO:0008139">
    <property type="term" value="F:nuclear localization sequence binding"/>
    <property type="evidence" value="ECO:0007669"/>
    <property type="project" value="TreeGrafter"/>
</dbReference>
<feature type="region of interest" description="Disordered" evidence="11">
    <location>
        <begin position="11"/>
        <end position="35"/>
    </location>
</feature>
<dbReference type="FunFam" id="1.10.10.2360:FF:000001">
    <property type="entry name" value="Nuclear pore complex protein Nup98-Nup96"/>
    <property type="match status" value="1"/>
</dbReference>
<dbReference type="GO" id="GO:0017056">
    <property type="term" value="F:structural constituent of nuclear pore"/>
    <property type="evidence" value="ECO:0007669"/>
    <property type="project" value="InterPro"/>
</dbReference>
<keyword evidence="8" id="KW-0811">Translocation</keyword>
<dbReference type="InterPro" id="IPR007230">
    <property type="entry name" value="Nup98_auto-Pept-S59_dom"/>
</dbReference>
<organism evidence="13 14">
    <name type="scientific">Lasiosphaeria miniovina</name>
    <dbReference type="NCBI Taxonomy" id="1954250"/>
    <lineage>
        <taxon>Eukaryota</taxon>
        <taxon>Fungi</taxon>
        <taxon>Dikarya</taxon>
        <taxon>Ascomycota</taxon>
        <taxon>Pezizomycotina</taxon>
        <taxon>Sordariomycetes</taxon>
        <taxon>Sordariomycetidae</taxon>
        <taxon>Sordariales</taxon>
        <taxon>Lasiosphaeriaceae</taxon>
        <taxon>Lasiosphaeria</taxon>
    </lineage>
</organism>
<dbReference type="InterPro" id="IPR021967">
    <property type="entry name" value="Nup98_C"/>
</dbReference>
<feature type="region of interest" description="Disordered" evidence="11">
    <location>
        <begin position="547"/>
        <end position="633"/>
    </location>
</feature>
<dbReference type="GeneID" id="85329128"/>
<dbReference type="SUPFAM" id="SSF82215">
    <property type="entry name" value="C-terminal autoproteolytic domain of nucleoporin nup98"/>
    <property type="match status" value="1"/>
</dbReference>
<keyword evidence="4" id="KW-0677">Repeat</keyword>
<feature type="compositionally biased region" description="Acidic residues" evidence="11">
    <location>
        <begin position="1048"/>
        <end position="1060"/>
    </location>
</feature>
<dbReference type="GO" id="GO:0051028">
    <property type="term" value="P:mRNA transport"/>
    <property type="evidence" value="ECO:0007669"/>
    <property type="project" value="UniProtKB-KW"/>
</dbReference>
<evidence type="ECO:0000256" key="3">
    <source>
        <dbReference type="ARBA" id="ARBA00022448"/>
    </source>
</evidence>
<feature type="compositionally biased region" description="Low complexity" evidence="11">
    <location>
        <begin position="548"/>
        <end position="557"/>
    </location>
</feature>
<dbReference type="GO" id="GO:0006405">
    <property type="term" value="P:RNA export from nucleus"/>
    <property type="evidence" value="ECO:0007669"/>
    <property type="project" value="TreeGrafter"/>
</dbReference>
<sequence length="1851" mass="192923">MSFGNGAFGFGQNNQQQQQQQPASTFGGFGGGSNTTAGFGASGSSAFGQGTTPAAGGTSLFGGGGLGGGGGFGANNTATTGGFGSGSFGGGTKPAFGAPVGTNTGGGIFGTNPATNTASGFGGGGGFNTAATTSSTSFGGSSLFGANKPAATGFGSGTTGFGSGTTAVGTSTSLFGGGAGIAAGAGFGGATNNPGIGANIGDPPGTAVIPFTPTVEKEANNTSQSNSFQNILFMDAYKKWSSEELRLADYNQGRKQGSAGGTGAFGGSGFGTGGFGANTQTNTGFGAGSSLFGGQQQQQPAPNAFGQTAATTSGGFGAGSSLFGANKPAATGGLFSSTPAQPAQSGGLFGGGGFGATNTTTTNAFGANNNAAGGTSLFGANTTAQKPGFGFGNTGGSGFGASTTNAFGANPTTTNTGGGLFSNTAQQNTGGGSLFGQQPQQQQQPAATGFGAAGGLGAQAQNTGGGLFGNNQPKPGGLFANTTAATGGSSLFGGNPAPSGNAFGGNTNQNVGGMFGAKPAGTGTGLFGSATTAQPGNTGTGLFSGLGQQNQAQQPAQSSLFGLGQNNQQKPSMFGGSQPSLGGSLFNNQPAQQQGSLFGNNTNNQQNAQGGGFGLGNSLLGNSQNMQPAQQSFSTSINDMSAYGSSTLFSGLADDKVQNPGPLATPLSSKVKAKSRAILPMYKLSPANATRFMTPQKRGFGFSYSTYGSPSSPSSAASTPGGFGQSLLVGSVNRGLSKSISASNLRRTYNAEDSILAPGAFSASSGPRLLGGSSNHKRLVINRDMRSDLFTSPIKDMHNQDVTNAGHKLQKRVSFDTSSAGTTDTSSRDRAQDTPDSGSNNEDYLQLKSATRPGTNGVNGSKPSPVTASPDGDQAKGKELAIVHEEESPAVPRAADKKNGSQIDAGAYWMSPTAEEIHAMNRMQRQKVANFVVGRENVGSVSFNVPVDLSNIDLEGLFDNIIVLEPRSATVYPIAAKKPPVGKGLNVPALISLEHSYPRGGLETSGRRLERHIERLKTAIADTIFENYDKETGVWTFTVEHFTTYGLGEDDDEDADETDADLVLGGQSPMDVQLPQYSPEKESVPSPDQEPEDDTFDFKRSRCAVPGAFDEGALSDDEGNLGSAQPYGMLSHHGFQDADAPIPSREWPEDESMADGHDNYQHEAYEDMSQQGSVEDHEEMALSRYVGNDFQVPGGIMRARMRALKKSAAPTRIEVAGGNDWTQILQASVRAPRTVDRGTLRAQNESGAAWDLKDRGSPTPQNQPHLLDGNGFATSIDLMKSLFEQAKGPAQPAQSASAKGFVKWPYQKRTKVDTEDDPAVSRPNWGPNETLVTTHDGATNLLSLGSDIASSAPSATESTTKLSQLQQYIDITSASPNRPEAPGPELRTLAQGDPVWELAALLFEDDGSNLVAFWRQLISQATNQALDQASSPEEKAIICLAGNRVSEACGHLLAGRDFRLATLVSCIGSQTKDMRTQLKDWRESNVLAEISEPVRAIYELLSGNACVCAGVKNVPIENRVASFTISQRFGLDWMQSFGLRLFYTTGSMGGAAEIAEAVRSFQSDIEQDKEPEPNSALWSLLKAFAFRLFDWSDTRLGWLLAKAIFATGKVSFGQNAAETLDMATISFASTLTAQTHWVPATFVLLQLSDGSAREAAVRDHLGRHAHLISSKRDEHSTFSALRKFGVSESWIWEAKALDFRSLQDSRQEYLSLIWAGNYVEANRAFVDRVGPDLVIERDFKRLFAYAQLLFKVRKSLPDWDRAAAVYLLYPIALLEGKKHRQEDLDRYDSQLFDGLVALRAASHGGIRQGAAIADMAEELIKTHGGDARLFQLLPDDIRGKYMRIQALESMG</sequence>
<dbReference type="GO" id="GO:0006606">
    <property type="term" value="P:protein import into nucleus"/>
    <property type="evidence" value="ECO:0007669"/>
    <property type="project" value="TreeGrafter"/>
</dbReference>
<protein>
    <submittedName>
        <fullName evidence="13">Nuclear protein 96-domain-containing protein</fullName>
    </submittedName>
</protein>
<dbReference type="PROSITE" id="PS51434">
    <property type="entry name" value="NUP_C"/>
    <property type="match status" value="1"/>
</dbReference>
<evidence type="ECO:0000256" key="6">
    <source>
        <dbReference type="ARBA" id="ARBA00022816"/>
    </source>
</evidence>
<keyword evidence="14" id="KW-1185">Reference proteome</keyword>
<evidence type="ECO:0000256" key="10">
    <source>
        <dbReference type="ARBA" id="ARBA00023242"/>
    </source>
</evidence>
<comment type="caution">
    <text evidence="13">The sequence shown here is derived from an EMBL/GenBank/DDBJ whole genome shotgun (WGS) entry which is preliminary data.</text>
</comment>
<keyword evidence="6" id="KW-0509">mRNA transport</keyword>
<feature type="compositionally biased region" description="Low complexity" evidence="11">
    <location>
        <begin position="11"/>
        <end position="26"/>
    </location>
</feature>
<dbReference type="Gene3D" id="1.10.10.2360">
    <property type="match status" value="1"/>
</dbReference>
<feature type="domain" description="Peptidase S59" evidence="12">
    <location>
        <begin position="905"/>
        <end position="1042"/>
    </location>
</feature>
<evidence type="ECO:0000256" key="7">
    <source>
        <dbReference type="ARBA" id="ARBA00022927"/>
    </source>
</evidence>
<evidence type="ECO:0000256" key="1">
    <source>
        <dbReference type="ARBA" id="ARBA00004567"/>
    </source>
</evidence>
<dbReference type="PANTHER" id="PTHR23198">
    <property type="entry name" value="NUCLEOPORIN"/>
    <property type="match status" value="1"/>
</dbReference>
<dbReference type="FunFam" id="1.25.40.690:FF:000003">
    <property type="entry name" value="Nucleoporin SONB, putative"/>
    <property type="match status" value="1"/>
</dbReference>
<dbReference type="GO" id="GO:0000973">
    <property type="term" value="P:post-transcriptional tethering of RNA polymerase II gene DNA at nuclear periphery"/>
    <property type="evidence" value="ECO:0007669"/>
    <property type="project" value="TreeGrafter"/>
</dbReference>
<feature type="region of interest" description="Disordered" evidence="11">
    <location>
        <begin position="286"/>
        <end position="310"/>
    </location>
</feature>
<feature type="compositionally biased region" description="Low complexity" evidence="11">
    <location>
        <begin position="596"/>
        <end position="608"/>
    </location>
</feature>
<feature type="region of interest" description="Disordered" evidence="11">
    <location>
        <begin position="415"/>
        <end position="455"/>
    </location>
</feature>
<accession>A0AA40A5H0</accession>
<proteinExistence type="inferred from homology"/>
<name>A0AA40A5H0_9PEZI</name>
<dbReference type="FunFam" id="3.30.1610.10:FF:000003">
    <property type="entry name" value="Nucleoporin SONB, putative"/>
    <property type="match status" value="1"/>
</dbReference>
<dbReference type="InterPro" id="IPR037665">
    <property type="entry name" value="Nucleoporin_S59-like"/>
</dbReference>
<comment type="similarity">
    <text evidence="2">Belongs to the nucleoporin GLFG family.</text>
</comment>